<dbReference type="OrthoDB" id="2155291at2759"/>
<dbReference type="InterPro" id="IPR000591">
    <property type="entry name" value="DEP_dom"/>
</dbReference>
<dbReference type="PROSITE" id="PS51741">
    <property type="entry name" value="F_BAR"/>
    <property type="match status" value="1"/>
</dbReference>
<feature type="domain" description="F-BAR" evidence="4">
    <location>
        <begin position="2"/>
        <end position="436"/>
    </location>
</feature>
<dbReference type="InterPro" id="IPR031160">
    <property type="entry name" value="F_BAR_dom"/>
</dbReference>
<dbReference type="AlphaFoldDB" id="G0VK37"/>
<sequence length="713" mass="81285">MPSFADSFWSDDFLSGLEILFKQLRDGCDRSDHFIQLFASRMQFEVSYGRQLCGIQKGVDNKHTEADLGISSVDDALIKIVKQTEIEGDRHLNIASSIQSLVLEPFSTWCCDHRERIKYSEDTLLDNVKNFQKSQKYVKKLEKIYYNACKKLETFKRINFNDEELNHAMQNLTLQENYEKAIVKEKENQKFATIASLDFDVKSMRQIIKELLVTLPKIEYRLPLINYALTNTNNGNEISKFLLENLSLKDFDQAEVFGQELLNLGFLKYCNGVGATFVNSKKFQYQWKDYAYRFAQIQQDDEIPAANGVDLTSYQTYLTSKDILSTEKQTPQTELAEGSPNISENEKNLFQLVKEAGNSDKDYKRESIKLDSLRCSLEELITDHLAFMEKCELDRLKAIKKATVDFCSTIGNKISVLKLCVDEIMNTSEGIDPTSDLLNLISEYRTGTFQPHAIIYNNYYNPGIFQTFGIDLDTRCRLDGKVVPILISALLSNMDKVYPDLPNDKVRTSVWISPVKLSLTHQLRTILNKGNFKSESDIEQVLSNSAIDPGTITSVLKIYLLELPDPLITNNLIEVLRLLYSEYPPIPITYNSEKAEVELQQPTDEEEEQQSKRIVGLYTTLSGLTKPSLATLDALTTHFCRLIQIIQMGENGAQLAGTFKNDISKEFASCIVHSTLCDGNDLGYKIFHDLLTFKKTIFRHLKRQDIKGGNTPS</sequence>
<dbReference type="Pfam" id="PF00620">
    <property type="entry name" value="RhoGAP"/>
    <property type="match status" value="1"/>
</dbReference>
<dbReference type="PANTHER" id="PTHR23065:SF17">
    <property type="entry name" value="RHO-GTPASE-ACTIVATING PROTEIN RGD2"/>
    <property type="match status" value="1"/>
</dbReference>
<dbReference type="OMA" id="WSQKQPE"/>
<proteinExistence type="predicted"/>
<organism evidence="5 6">
    <name type="scientific">Naumovozyma castellii</name>
    <name type="common">Yeast</name>
    <name type="synonym">Saccharomyces castellii</name>
    <dbReference type="NCBI Taxonomy" id="27288"/>
    <lineage>
        <taxon>Eukaryota</taxon>
        <taxon>Fungi</taxon>
        <taxon>Dikarya</taxon>
        <taxon>Ascomycota</taxon>
        <taxon>Saccharomycotina</taxon>
        <taxon>Saccharomycetes</taxon>
        <taxon>Saccharomycetales</taxon>
        <taxon>Saccharomycetaceae</taxon>
        <taxon>Naumovozyma</taxon>
    </lineage>
</organism>
<dbReference type="Pfam" id="PF00611">
    <property type="entry name" value="FCH"/>
    <property type="match status" value="1"/>
</dbReference>
<dbReference type="KEGG" id="ncs:NCAS_0I02030"/>
<dbReference type="HOGENOM" id="CLU_008201_1_0_1"/>
<dbReference type="SMART" id="SM00049">
    <property type="entry name" value="DEP"/>
    <property type="match status" value="1"/>
</dbReference>
<dbReference type="Proteomes" id="UP000001640">
    <property type="component" value="Chromosome 9"/>
</dbReference>
<dbReference type="GO" id="GO:0005737">
    <property type="term" value="C:cytoplasm"/>
    <property type="evidence" value="ECO:0007669"/>
    <property type="project" value="TreeGrafter"/>
</dbReference>
<accession>G0VK37</accession>
<feature type="domain" description="Rho-GAP" evidence="3">
    <location>
        <begin position="470"/>
        <end position="698"/>
    </location>
</feature>
<dbReference type="GO" id="GO:0007010">
    <property type="term" value="P:cytoskeleton organization"/>
    <property type="evidence" value="ECO:0007669"/>
    <property type="project" value="TreeGrafter"/>
</dbReference>
<gene>
    <name evidence="5" type="primary">NCAS0I02030</name>
    <name evidence="5" type="ordered locus">NCAS_0I02030</name>
</gene>
<evidence type="ECO:0000313" key="5">
    <source>
        <dbReference type="EMBL" id="CCC71871.1"/>
    </source>
</evidence>
<evidence type="ECO:0000313" key="6">
    <source>
        <dbReference type="Proteomes" id="UP000001640"/>
    </source>
</evidence>
<dbReference type="eggNOG" id="ENOG502QQWB">
    <property type="taxonomic scope" value="Eukaryota"/>
</dbReference>
<evidence type="ECO:0000259" key="3">
    <source>
        <dbReference type="PROSITE" id="PS50238"/>
    </source>
</evidence>
<dbReference type="Gene3D" id="1.10.555.10">
    <property type="entry name" value="Rho GTPase activation protein"/>
    <property type="match status" value="1"/>
</dbReference>
<protein>
    <recommendedName>
        <fullName evidence="7">Rho-GAP domain-containing protein</fullName>
    </recommendedName>
</protein>
<dbReference type="InterPro" id="IPR000198">
    <property type="entry name" value="RhoGAP_dom"/>
</dbReference>
<dbReference type="SUPFAM" id="SSF48350">
    <property type="entry name" value="GTPase activation domain, GAP"/>
    <property type="match status" value="1"/>
</dbReference>
<evidence type="ECO:0008006" key="7">
    <source>
        <dbReference type="Google" id="ProtNLM"/>
    </source>
</evidence>
<dbReference type="PROSITE" id="PS50186">
    <property type="entry name" value="DEP"/>
    <property type="match status" value="1"/>
</dbReference>
<dbReference type="GeneID" id="96905558"/>
<dbReference type="FunCoup" id="G0VK37">
    <property type="interactions" value="80"/>
</dbReference>
<reference evidence="5 6" key="1">
    <citation type="journal article" date="2011" name="Proc. Natl. Acad. Sci. U.S.A.">
        <title>Evolutionary erosion of yeast sex chromosomes by mating-type switching accidents.</title>
        <authorList>
            <person name="Gordon J.L."/>
            <person name="Armisen D."/>
            <person name="Proux-Wera E."/>
            <person name="Oheigeartaigh S.S."/>
            <person name="Byrne K.P."/>
            <person name="Wolfe K.H."/>
        </authorList>
    </citation>
    <scope>NUCLEOTIDE SEQUENCE [LARGE SCALE GENOMIC DNA]</scope>
    <source>
        <strain evidence="6">ATCC 76901 / BCRC 22586 / CBS 4309 / NBRC 1992 / NRRL Y-12630</strain>
    </source>
</reference>
<dbReference type="EMBL" id="HE576760">
    <property type="protein sequence ID" value="CCC71871.1"/>
    <property type="molecule type" value="Genomic_DNA"/>
</dbReference>
<dbReference type="STRING" id="1064592.G0VK37"/>
<dbReference type="GO" id="GO:0000935">
    <property type="term" value="C:division septum"/>
    <property type="evidence" value="ECO:0007669"/>
    <property type="project" value="TreeGrafter"/>
</dbReference>
<keyword evidence="6" id="KW-1185">Reference proteome</keyword>
<dbReference type="GO" id="GO:0005886">
    <property type="term" value="C:plasma membrane"/>
    <property type="evidence" value="ECO:0007669"/>
    <property type="project" value="TreeGrafter"/>
</dbReference>
<name>G0VK37_NAUCA</name>
<dbReference type="InParanoid" id="G0VK37"/>
<dbReference type="Pfam" id="PF00610">
    <property type="entry name" value="DEP"/>
    <property type="match status" value="1"/>
</dbReference>
<dbReference type="Gene3D" id="1.20.1270.60">
    <property type="entry name" value="Arfaptin homology (AH) domain/BAR domain"/>
    <property type="match status" value="2"/>
</dbReference>
<evidence type="ECO:0000259" key="2">
    <source>
        <dbReference type="PROSITE" id="PS50186"/>
    </source>
</evidence>
<dbReference type="InterPro" id="IPR008936">
    <property type="entry name" value="Rho_GTPase_activation_prot"/>
</dbReference>
<dbReference type="CDD" id="cd04399">
    <property type="entry name" value="RhoGAP_fRGD2"/>
    <property type="match status" value="1"/>
</dbReference>
<dbReference type="GO" id="GO:0005096">
    <property type="term" value="F:GTPase activator activity"/>
    <property type="evidence" value="ECO:0007669"/>
    <property type="project" value="EnsemblFungi"/>
</dbReference>
<dbReference type="PROSITE" id="PS50238">
    <property type="entry name" value="RHOGAP"/>
    <property type="match status" value="1"/>
</dbReference>
<evidence type="ECO:0000256" key="1">
    <source>
        <dbReference type="PROSITE-ProRule" id="PRU01077"/>
    </source>
</evidence>
<dbReference type="SMART" id="SM00324">
    <property type="entry name" value="RhoGAP"/>
    <property type="match status" value="1"/>
</dbReference>
<dbReference type="RefSeq" id="XP_003678213.1">
    <property type="nucleotide sequence ID" value="XM_003678165.1"/>
</dbReference>
<feature type="domain" description="DEP" evidence="2">
    <location>
        <begin position="229"/>
        <end position="296"/>
    </location>
</feature>
<dbReference type="SUPFAM" id="SSF103657">
    <property type="entry name" value="BAR/IMD domain-like"/>
    <property type="match status" value="1"/>
</dbReference>
<dbReference type="InterPro" id="IPR027267">
    <property type="entry name" value="AH/BAR_dom_sf"/>
</dbReference>
<dbReference type="PANTHER" id="PTHR23065">
    <property type="entry name" value="PROLINE-SERINE-THREONINE PHOSPHATASE INTERACTING PROTEIN 1"/>
    <property type="match status" value="1"/>
</dbReference>
<dbReference type="SMART" id="SM00055">
    <property type="entry name" value="FCH"/>
    <property type="match status" value="1"/>
</dbReference>
<dbReference type="InterPro" id="IPR001060">
    <property type="entry name" value="FCH_dom"/>
</dbReference>
<evidence type="ECO:0000259" key="4">
    <source>
        <dbReference type="PROSITE" id="PS51741"/>
    </source>
</evidence>
<keyword evidence="1" id="KW-0175">Coiled coil</keyword>
<reference key="2">
    <citation type="submission" date="2011-08" db="EMBL/GenBank/DDBJ databases">
        <title>Genome sequence of Naumovozyma castellii.</title>
        <authorList>
            <person name="Gordon J.L."/>
            <person name="Armisen D."/>
            <person name="Proux-Wera E."/>
            <person name="OhEigeartaigh S.S."/>
            <person name="Byrne K.P."/>
            <person name="Wolfe K.H."/>
        </authorList>
    </citation>
    <scope>NUCLEOTIDE SEQUENCE</scope>
    <source>
        <strain>Type strain:CBS 4309</strain>
    </source>
</reference>
<dbReference type="GO" id="GO:0007264">
    <property type="term" value="P:small GTPase-mediated signal transduction"/>
    <property type="evidence" value="ECO:0007669"/>
    <property type="project" value="EnsemblFungi"/>
</dbReference>